<accession>A0A2K3K2S6</accession>
<protein>
    <submittedName>
        <fullName evidence="2">Uncharacterized protein</fullName>
    </submittedName>
</protein>
<proteinExistence type="predicted"/>
<organism evidence="2 3">
    <name type="scientific">Trifolium pratense</name>
    <name type="common">Red clover</name>
    <dbReference type="NCBI Taxonomy" id="57577"/>
    <lineage>
        <taxon>Eukaryota</taxon>
        <taxon>Viridiplantae</taxon>
        <taxon>Streptophyta</taxon>
        <taxon>Embryophyta</taxon>
        <taxon>Tracheophyta</taxon>
        <taxon>Spermatophyta</taxon>
        <taxon>Magnoliopsida</taxon>
        <taxon>eudicotyledons</taxon>
        <taxon>Gunneridae</taxon>
        <taxon>Pentapetalae</taxon>
        <taxon>rosids</taxon>
        <taxon>fabids</taxon>
        <taxon>Fabales</taxon>
        <taxon>Fabaceae</taxon>
        <taxon>Papilionoideae</taxon>
        <taxon>50 kb inversion clade</taxon>
        <taxon>NPAAA clade</taxon>
        <taxon>Hologalegina</taxon>
        <taxon>IRL clade</taxon>
        <taxon>Trifolieae</taxon>
        <taxon>Trifolium</taxon>
    </lineage>
</organism>
<comment type="caution">
    <text evidence="2">The sequence shown here is derived from an EMBL/GenBank/DDBJ whole genome shotgun (WGS) entry which is preliminary data.</text>
</comment>
<evidence type="ECO:0000256" key="1">
    <source>
        <dbReference type="SAM" id="MobiDB-lite"/>
    </source>
</evidence>
<reference evidence="2 3" key="1">
    <citation type="journal article" date="2014" name="Am. J. Bot.">
        <title>Genome assembly and annotation for red clover (Trifolium pratense; Fabaceae).</title>
        <authorList>
            <person name="Istvanek J."/>
            <person name="Jaros M."/>
            <person name="Krenek A."/>
            <person name="Repkova J."/>
        </authorList>
    </citation>
    <scope>NUCLEOTIDE SEQUENCE [LARGE SCALE GENOMIC DNA]</scope>
    <source>
        <strain evidence="3">cv. Tatra</strain>
        <tissue evidence="2">Young leaves</tissue>
    </source>
</reference>
<gene>
    <name evidence="2" type="ORF">L195_g060262</name>
</gene>
<reference evidence="2 3" key="2">
    <citation type="journal article" date="2017" name="Front. Plant Sci.">
        <title>Gene Classification and Mining of Molecular Markers Useful in Red Clover (Trifolium pratense) Breeding.</title>
        <authorList>
            <person name="Istvanek J."/>
            <person name="Dluhosova J."/>
            <person name="Dluhos P."/>
            <person name="Patkova L."/>
            <person name="Nedelnik J."/>
            <person name="Repkova J."/>
        </authorList>
    </citation>
    <scope>NUCLEOTIDE SEQUENCE [LARGE SCALE GENOMIC DNA]</scope>
    <source>
        <strain evidence="3">cv. Tatra</strain>
        <tissue evidence="2">Young leaves</tissue>
    </source>
</reference>
<sequence>MFPTALRLAGNVGFCAREKSREHASGGPGGFDGVGSRAIRSKAIADWPESVNSGRGGYGDERSGGSGGGNDVHGVASSGGSVKDA</sequence>
<feature type="non-terminal residue" evidence="2">
    <location>
        <position position="85"/>
    </location>
</feature>
<feature type="region of interest" description="Disordered" evidence="1">
    <location>
        <begin position="42"/>
        <end position="85"/>
    </location>
</feature>
<evidence type="ECO:0000313" key="2">
    <source>
        <dbReference type="EMBL" id="PNX60599.1"/>
    </source>
</evidence>
<dbReference type="EMBL" id="ASHM01137452">
    <property type="protein sequence ID" value="PNX60599.1"/>
    <property type="molecule type" value="Genomic_DNA"/>
</dbReference>
<name>A0A2K3K2S6_TRIPR</name>
<evidence type="ECO:0000313" key="3">
    <source>
        <dbReference type="Proteomes" id="UP000236291"/>
    </source>
</evidence>
<dbReference type="AlphaFoldDB" id="A0A2K3K2S6"/>
<dbReference type="Proteomes" id="UP000236291">
    <property type="component" value="Unassembled WGS sequence"/>
</dbReference>